<dbReference type="Gene3D" id="3.30.420.40">
    <property type="match status" value="1"/>
</dbReference>
<feature type="region of interest" description="Disordered" evidence="1">
    <location>
        <begin position="336"/>
        <end position="365"/>
    </location>
</feature>
<dbReference type="OrthoDB" id="220545at2157"/>
<evidence type="ECO:0008006" key="4">
    <source>
        <dbReference type="Google" id="ProtNLM"/>
    </source>
</evidence>
<accession>A0A0E3SCD3</accession>
<feature type="compositionally biased region" description="Basic and acidic residues" evidence="1">
    <location>
        <begin position="345"/>
        <end position="357"/>
    </location>
</feature>
<dbReference type="Proteomes" id="UP000033101">
    <property type="component" value="Chromosome"/>
</dbReference>
<proteinExistence type="predicted"/>
<dbReference type="Pfam" id="PF25216">
    <property type="entry name" value="Volactin"/>
    <property type="match status" value="1"/>
</dbReference>
<sequence length="365" mass="39759">MAKGLDVGTMNIICATKGNGSISFSQQRNAFLEMESTDLTKQMLDNGRVLYTQRGGVINVLGEDAFKFSNVFNKHIRRPMKQGIISPEEKDSIPMIKLIIERVLGLPDKKDELLYISVPANPVDNQLNVLYHGKTVEALATKLGYTACPIDEGLSVVYSELSDSNFTGVGISVGAGMTNVTVAYMATPIVSFSIARGGDWIDEQVAIATGMAKERITYIKETDFSLSGEHEIGSVQGALAVYYDALLTYVLQHLKRKLSETAPPDAEFQIAIAGGSTRVKGFTELFEERLKETDLPIRISSIRKNRFSTSGTDSKDPLYSIARGCLIAALSKEATLNPDSSSSSEAHDSKHSSHKPEPIVVTNRS</sequence>
<protein>
    <recommendedName>
        <fullName evidence="4">Cell division protein FtsA</fullName>
    </recommendedName>
</protein>
<evidence type="ECO:0000313" key="3">
    <source>
        <dbReference type="Proteomes" id="UP000033101"/>
    </source>
</evidence>
<gene>
    <name evidence="2" type="ORF">MSHOH_0470</name>
</gene>
<organism evidence="2 3">
    <name type="scientific">Methanosarcina horonobensis HB-1 = JCM 15518</name>
    <dbReference type="NCBI Taxonomy" id="1434110"/>
    <lineage>
        <taxon>Archaea</taxon>
        <taxon>Methanobacteriati</taxon>
        <taxon>Methanobacteriota</taxon>
        <taxon>Stenosarchaea group</taxon>
        <taxon>Methanomicrobia</taxon>
        <taxon>Methanosarcinales</taxon>
        <taxon>Methanosarcinaceae</taxon>
        <taxon>Methanosarcina</taxon>
    </lineage>
</organism>
<evidence type="ECO:0000256" key="1">
    <source>
        <dbReference type="SAM" id="MobiDB-lite"/>
    </source>
</evidence>
<dbReference type="EMBL" id="CP009516">
    <property type="protein sequence ID" value="AKB76953.1"/>
    <property type="molecule type" value="Genomic_DNA"/>
</dbReference>
<dbReference type="RefSeq" id="WP_048137080.1">
    <property type="nucleotide sequence ID" value="NZ_CP009516.1"/>
</dbReference>
<dbReference type="KEGG" id="mhor:MSHOH_0470"/>
<name>A0A0E3SCD3_9EURY</name>
<keyword evidence="3" id="KW-1185">Reference proteome</keyword>
<evidence type="ECO:0000313" key="2">
    <source>
        <dbReference type="EMBL" id="AKB76953.1"/>
    </source>
</evidence>
<dbReference type="InterPro" id="IPR057363">
    <property type="entry name" value="Volactin"/>
</dbReference>
<dbReference type="GeneID" id="24829600"/>
<dbReference type="HOGENOM" id="CLU_822850_0_0_2"/>
<dbReference type="AlphaFoldDB" id="A0A0E3SCD3"/>
<dbReference type="SUPFAM" id="SSF53067">
    <property type="entry name" value="Actin-like ATPase domain"/>
    <property type="match status" value="1"/>
</dbReference>
<dbReference type="PATRIC" id="fig|1434110.4.peg.567"/>
<reference evidence="2 3" key="1">
    <citation type="submission" date="2014-07" db="EMBL/GenBank/DDBJ databases">
        <title>Methanogenic archaea and the global carbon cycle.</title>
        <authorList>
            <person name="Henriksen J.R."/>
            <person name="Luke J."/>
            <person name="Reinhart S."/>
            <person name="Benedict M.N."/>
            <person name="Youngblut N.D."/>
            <person name="Metcalf M.E."/>
            <person name="Whitaker R.J."/>
            <person name="Metcalf W.W."/>
        </authorList>
    </citation>
    <scope>NUCLEOTIDE SEQUENCE [LARGE SCALE GENOMIC DNA]</scope>
    <source>
        <strain evidence="2 3">HB-1</strain>
    </source>
</reference>
<dbReference type="InterPro" id="IPR043129">
    <property type="entry name" value="ATPase_NBD"/>
</dbReference>
<dbReference type="STRING" id="1434110.MSHOH_0470"/>